<feature type="compositionally biased region" description="Low complexity" evidence="1">
    <location>
        <begin position="103"/>
        <end position="114"/>
    </location>
</feature>
<evidence type="ECO:0000313" key="3">
    <source>
        <dbReference type="EMBL" id="VTJ71651.1"/>
    </source>
</evidence>
<feature type="region of interest" description="Disordered" evidence="1">
    <location>
        <begin position="1"/>
        <end position="205"/>
    </location>
</feature>
<dbReference type="AlphaFoldDB" id="A0A5E4BRP5"/>
<dbReference type="Proteomes" id="UP000335636">
    <property type="component" value="Unassembled WGS sequence"/>
</dbReference>
<evidence type="ECO:0000313" key="4">
    <source>
        <dbReference type="Proteomes" id="UP000335636"/>
    </source>
</evidence>
<feature type="compositionally biased region" description="Low complexity" evidence="1">
    <location>
        <begin position="136"/>
        <end position="152"/>
    </location>
</feature>
<feature type="compositionally biased region" description="Basic and acidic residues" evidence="1">
    <location>
        <begin position="173"/>
        <end position="183"/>
    </location>
</feature>
<dbReference type="EMBL" id="CABDUW010000576">
    <property type="protein sequence ID" value="VTJ71651.1"/>
    <property type="molecule type" value="Genomic_DNA"/>
</dbReference>
<dbReference type="Proteomes" id="UP000662637">
    <property type="component" value="Unassembled WGS sequence"/>
</dbReference>
<sequence length="205" mass="21669">MLLKLAREWALPSPTRRPVLHPPRAPCPPTSPSPRSHRVGPFPVASPLPFKLPHHPISAALTPAHPALPAAPSPRRASPGPPRASPRHPPGQGAGRAERGAPGSLAGLQPAAQAGRRRRWRAGLLAARKCRPRAPSPGHAAALAPSLPSCARGGRRRRPRRSGGPAAQKKQLKPREAHVERSSGKIRSTRKGSPRATTEPLKGAQ</sequence>
<feature type="compositionally biased region" description="Pro residues" evidence="1">
    <location>
        <begin position="79"/>
        <end position="89"/>
    </location>
</feature>
<protein>
    <submittedName>
        <fullName evidence="3">Uncharacterized protein</fullName>
    </submittedName>
</protein>
<feature type="compositionally biased region" description="Pro residues" evidence="1">
    <location>
        <begin position="20"/>
        <end position="32"/>
    </location>
</feature>
<evidence type="ECO:0000256" key="1">
    <source>
        <dbReference type="SAM" id="MobiDB-lite"/>
    </source>
</evidence>
<name>A0A5E4BRP5_MARMO</name>
<dbReference type="EMBL" id="WJEC01000650">
    <property type="protein sequence ID" value="KAF7482120.1"/>
    <property type="molecule type" value="Genomic_DNA"/>
</dbReference>
<gene>
    <name evidence="2" type="ORF">GHT09_006710</name>
    <name evidence="3" type="ORF">MONAX_5E005239</name>
</gene>
<organism evidence="3 4">
    <name type="scientific">Marmota monax</name>
    <name type="common">Woodchuck</name>
    <dbReference type="NCBI Taxonomy" id="9995"/>
    <lineage>
        <taxon>Eukaryota</taxon>
        <taxon>Metazoa</taxon>
        <taxon>Chordata</taxon>
        <taxon>Craniata</taxon>
        <taxon>Vertebrata</taxon>
        <taxon>Euteleostomi</taxon>
        <taxon>Mammalia</taxon>
        <taxon>Eutheria</taxon>
        <taxon>Euarchontoglires</taxon>
        <taxon>Glires</taxon>
        <taxon>Rodentia</taxon>
        <taxon>Sciuromorpha</taxon>
        <taxon>Sciuridae</taxon>
        <taxon>Xerinae</taxon>
        <taxon>Marmotini</taxon>
        <taxon>Marmota</taxon>
    </lineage>
</organism>
<feature type="compositionally biased region" description="Low complexity" evidence="1">
    <location>
        <begin position="58"/>
        <end position="78"/>
    </location>
</feature>
<keyword evidence="4" id="KW-1185">Reference proteome</keyword>
<accession>A0A5E4BRP5</accession>
<reference evidence="2" key="2">
    <citation type="submission" date="2020-08" db="EMBL/GenBank/DDBJ databases">
        <authorList>
            <person name="Shumante A."/>
            <person name="Zimin A.V."/>
            <person name="Puiu D."/>
            <person name="Salzberg S.L."/>
        </authorList>
    </citation>
    <scope>NUCLEOTIDE SEQUENCE</scope>
    <source>
        <strain evidence="2">WC2-LM</strain>
        <tissue evidence="2">Liver</tissue>
    </source>
</reference>
<proteinExistence type="predicted"/>
<reference evidence="3 4" key="1">
    <citation type="submission" date="2019-04" db="EMBL/GenBank/DDBJ databases">
        <authorList>
            <person name="Alioto T."/>
            <person name="Alioto T."/>
        </authorList>
    </citation>
    <scope>NUCLEOTIDE SEQUENCE [LARGE SCALE GENOMIC DNA]</scope>
</reference>
<evidence type="ECO:0000313" key="2">
    <source>
        <dbReference type="EMBL" id="KAF7482120.1"/>
    </source>
</evidence>